<evidence type="ECO:0000313" key="4">
    <source>
        <dbReference type="Proteomes" id="UP000013750"/>
    </source>
</evidence>
<dbReference type="Proteomes" id="UP000014160">
    <property type="component" value="Unassembled WGS sequence"/>
</dbReference>
<gene>
    <name evidence="3" type="ORF">I592_01060</name>
    <name evidence="2" type="ORF">UKC_02901</name>
</gene>
<sequence>MSKKKQPKINEAHFERKITAIDTHTQGEPTRIILDGFPEPKGDTMLEKMQDVAKNHDHYRSALMDEPRGHKDMFGALLTKPIDLKVDFGVIFMEGTGYMPMCGHGSMGAATALVEAGLVEVSEPYTAITLEAPAGLIEAKVAVEEGKAKEVSIINVPSFLYKEKQTIEIDDHLFQYDLVFGGNFMALVEASQLGLQVSSSDLAELTAIGIKLLEKINRDIDIQHPNLDITEVVTCEFYETIDTDELKNRNVVVFGDYQVDRSPCGAGTSTMMAAMYARGKLSLHESFINESIIGSRFVGELLEEKPVGSYRAVVPKITGSAYITSQATYFIDPEDALRYGFHLK</sequence>
<evidence type="ECO:0000313" key="3">
    <source>
        <dbReference type="EMBL" id="EOW81761.1"/>
    </source>
</evidence>
<comment type="similarity">
    <text evidence="1">Belongs to the proline racemase family.</text>
</comment>
<dbReference type="Proteomes" id="UP000013750">
    <property type="component" value="Unassembled WGS sequence"/>
</dbReference>
<evidence type="ECO:0000313" key="2">
    <source>
        <dbReference type="EMBL" id="EOI54863.1"/>
    </source>
</evidence>
<dbReference type="PATRIC" id="fig|1158614.3.peg.2889"/>
<dbReference type="PANTHER" id="PTHR33442:SF5">
    <property type="entry name" value="BIFUNCTIONAL TRANS-3-HYDROXY-L-PROLINE DEHYDRATASE_2-EPIMERASE"/>
    <property type="match status" value="1"/>
</dbReference>
<dbReference type="PANTHER" id="PTHR33442">
    <property type="entry name" value="TRANS-3-HYDROXY-L-PROLINE DEHYDRATASE"/>
    <property type="match status" value="1"/>
</dbReference>
<accession>R2XJW9</accession>
<protein>
    <recommendedName>
        <fullName evidence="6">Proline racemase</fullName>
    </recommendedName>
</protein>
<evidence type="ECO:0000313" key="5">
    <source>
        <dbReference type="Proteomes" id="UP000014160"/>
    </source>
</evidence>
<dbReference type="FunFam" id="3.10.310.10:FF:000003">
    <property type="entry name" value="Proline racemase"/>
    <property type="match status" value="1"/>
</dbReference>
<dbReference type="Pfam" id="PF05544">
    <property type="entry name" value="Pro_racemase"/>
    <property type="match status" value="1"/>
</dbReference>
<dbReference type="HOGENOM" id="CLU_036729_0_0_9"/>
<reference evidence="3 5" key="2">
    <citation type="submission" date="2013-03" db="EMBL/GenBank/DDBJ databases">
        <title>The Genome Sequence of Enterococcus gilvus ATCC BAA-350 (PacBio/Illumina hybrid assembly).</title>
        <authorList>
            <consortium name="The Broad Institute Genomics Platform"/>
            <consortium name="The Broad Institute Genome Sequencing Center for Infectious Disease"/>
            <person name="Earl A."/>
            <person name="Russ C."/>
            <person name="Gilmore M."/>
            <person name="Surin D."/>
            <person name="Walker B."/>
            <person name="Young S."/>
            <person name="Zeng Q."/>
            <person name="Gargeya S."/>
            <person name="Fitzgerald M."/>
            <person name="Haas B."/>
            <person name="Abouelleil A."/>
            <person name="Allen A.W."/>
            <person name="Alvarado L."/>
            <person name="Arachchi H.M."/>
            <person name="Berlin A.M."/>
            <person name="Chapman S.B."/>
            <person name="Gainer-Dewar J."/>
            <person name="Goldberg J."/>
            <person name="Griggs A."/>
            <person name="Gujja S."/>
            <person name="Hansen M."/>
            <person name="Howarth C."/>
            <person name="Imamovic A."/>
            <person name="Ireland A."/>
            <person name="Larimer J."/>
            <person name="McCowan C."/>
            <person name="Murphy C."/>
            <person name="Pearson M."/>
            <person name="Poon T.W."/>
            <person name="Priest M."/>
            <person name="Roberts A."/>
            <person name="Saif S."/>
            <person name="Shea T."/>
            <person name="Sisk P."/>
            <person name="Sykes S."/>
            <person name="Wortman J."/>
            <person name="Nusbaum C."/>
            <person name="Birren B."/>
        </authorList>
    </citation>
    <scope>NUCLEOTIDE SEQUENCE [LARGE SCALE GENOMIC DNA]</scope>
    <source>
        <strain evidence="3 5">ATCC BAA-350</strain>
    </source>
</reference>
<dbReference type="GO" id="GO:0047580">
    <property type="term" value="F:4-hydroxyproline epimerase activity"/>
    <property type="evidence" value="ECO:0007669"/>
    <property type="project" value="TreeGrafter"/>
</dbReference>
<keyword evidence="5" id="KW-1185">Reference proteome</keyword>
<dbReference type="eggNOG" id="COG3938">
    <property type="taxonomic scope" value="Bacteria"/>
</dbReference>
<organism evidence="2 4">
    <name type="scientific">Enterococcus gilvus ATCC BAA-350</name>
    <dbReference type="NCBI Taxonomy" id="1158614"/>
    <lineage>
        <taxon>Bacteria</taxon>
        <taxon>Bacillati</taxon>
        <taxon>Bacillota</taxon>
        <taxon>Bacilli</taxon>
        <taxon>Lactobacillales</taxon>
        <taxon>Enterococcaceae</taxon>
        <taxon>Enterococcus</taxon>
    </lineage>
</organism>
<dbReference type="InterPro" id="IPR008794">
    <property type="entry name" value="Pro_racemase_fam"/>
</dbReference>
<dbReference type="OrthoDB" id="181267at2"/>
<dbReference type="RefSeq" id="WP_010781267.1">
    <property type="nucleotide sequence ID" value="NZ_ASWH01000001.1"/>
</dbReference>
<dbReference type="EMBL" id="AJDQ01000009">
    <property type="protein sequence ID" value="EOI54863.1"/>
    <property type="molecule type" value="Genomic_DNA"/>
</dbReference>
<dbReference type="SUPFAM" id="SSF54506">
    <property type="entry name" value="Diaminopimelate epimerase-like"/>
    <property type="match status" value="1"/>
</dbReference>
<dbReference type="Gene3D" id="3.10.310.10">
    <property type="entry name" value="Diaminopimelate Epimerase, Chain A, domain 1"/>
    <property type="match status" value="2"/>
</dbReference>
<dbReference type="PIRSF" id="PIRSF029792">
    <property type="entry name" value="Pro_racemase"/>
    <property type="match status" value="1"/>
</dbReference>
<name>R2XJW9_9ENTE</name>
<dbReference type="AlphaFoldDB" id="R2XJW9"/>
<comment type="caution">
    <text evidence="2">The sequence shown here is derived from an EMBL/GenBank/DDBJ whole genome shotgun (WGS) entry which is preliminary data.</text>
</comment>
<evidence type="ECO:0000256" key="1">
    <source>
        <dbReference type="ARBA" id="ARBA00007529"/>
    </source>
</evidence>
<dbReference type="EMBL" id="ASWH01000001">
    <property type="protein sequence ID" value="EOW81761.1"/>
    <property type="molecule type" value="Genomic_DNA"/>
</dbReference>
<dbReference type="SFLD" id="SFLDS00028">
    <property type="entry name" value="Proline_Racemase"/>
    <property type="match status" value="1"/>
</dbReference>
<proteinExistence type="inferred from homology"/>
<reference evidence="2 4" key="1">
    <citation type="submission" date="2013-02" db="EMBL/GenBank/DDBJ databases">
        <title>The Genome Sequence of Enterococcus gilvus ATCC BAA-350.</title>
        <authorList>
            <consortium name="The Broad Institute Genome Sequencing Platform"/>
            <consortium name="The Broad Institute Genome Sequencing Center for Infectious Disease"/>
            <person name="Earl A.M."/>
            <person name="Gilmore M.S."/>
            <person name="Lebreton F."/>
            <person name="Walker B."/>
            <person name="Young S.K."/>
            <person name="Zeng Q."/>
            <person name="Gargeya S."/>
            <person name="Fitzgerald M."/>
            <person name="Haas B."/>
            <person name="Abouelleil A."/>
            <person name="Alvarado L."/>
            <person name="Arachchi H.M."/>
            <person name="Berlin A.M."/>
            <person name="Chapman S.B."/>
            <person name="Dewar J."/>
            <person name="Goldberg J."/>
            <person name="Griggs A."/>
            <person name="Gujja S."/>
            <person name="Hansen M."/>
            <person name="Howarth C."/>
            <person name="Imamovic A."/>
            <person name="Larimer J."/>
            <person name="McCowan C."/>
            <person name="Murphy C."/>
            <person name="Neiman D."/>
            <person name="Pearson M."/>
            <person name="Priest M."/>
            <person name="Roberts A."/>
            <person name="Saif S."/>
            <person name="Shea T."/>
            <person name="Sisk P."/>
            <person name="Sykes S."/>
            <person name="Wortman J."/>
            <person name="Nusbaum C."/>
            <person name="Birren B."/>
        </authorList>
    </citation>
    <scope>NUCLEOTIDE SEQUENCE [LARGE SCALE GENOMIC DNA]</scope>
    <source>
        <strain evidence="2 4">ATCC BAA-350</strain>
    </source>
</reference>
<evidence type="ECO:0008006" key="6">
    <source>
        <dbReference type="Google" id="ProtNLM"/>
    </source>
</evidence>